<dbReference type="RefSeq" id="WP_064628083.1">
    <property type="nucleotide sequence ID" value="NZ_LQYE01000001.1"/>
</dbReference>
<sequence>MSDPAVEAAQRVWAAMFPLGPSWSAVAHDGNEDFFVAAAREMAKSVQELIAEARTWKHYPTRDIGSAYCADTVDDFLDELAKRVYTTEELER</sequence>
<proteinExistence type="predicted"/>
<protein>
    <submittedName>
        <fullName evidence="1">Uncharacterized protein</fullName>
    </submittedName>
</protein>
<dbReference type="Proteomes" id="UP000186919">
    <property type="component" value="Unassembled WGS sequence"/>
</dbReference>
<gene>
    <name evidence="1" type="ORF">AWB85_06665</name>
</gene>
<dbReference type="EMBL" id="LQYE01000001">
    <property type="protein sequence ID" value="OAT70948.1"/>
    <property type="molecule type" value="Genomic_DNA"/>
</dbReference>
<dbReference type="AlphaFoldDB" id="A0A179VG98"/>
<name>A0A179VG98_9MYCO</name>
<evidence type="ECO:0000313" key="2">
    <source>
        <dbReference type="Proteomes" id="UP000186919"/>
    </source>
</evidence>
<comment type="caution">
    <text evidence="1">The sequence shown here is derived from an EMBL/GenBank/DDBJ whole genome shotgun (WGS) entry which is preliminary data.</text>
</comment>
<organism evidence="1 2">
    <name type="scientific">Mycobacteroides immunogenum</name>
    <dbReference type="NCBI Taxonomy" id="83262"/>
    <lineage>
        <taxon>Bacteria</taxon>
        <taxon>Bacillati</taxon>
        <taxon>Actinomycetota</taxon>
        <taxon>Actinomycetes</taxon>
        <taxon>Mycobacteriales</taxon>
        <taxon>Mycobacteriaceae</taxon>
        <taxon>Mycobacteroides</taxon>
    </lineage>
</organism>
<evidence type="ECO:0000313" key="1">
    <source>
        <dbReference type="EMBL" id="OAT70948.1"/>
    </source>
</evidence>
<reference evidence="1 2" key="1">
    <citation type="submission" date="2016-01" db="EMBL/GenBank/DDBJ databases">
        <title>Mycobacterium immunogenum strain CD11_6 genome sequencing and assembly.</title>
        <authorList>
            <person name="Kaur G."/>
            <person name="Nair G.R."/>
            <person name="Mayilraj S."/>
        </authorList>
    </citation>
    <scope>NUCLEOTIDE SEQUENCE [LARGE SCALE GENOMIC DNA]</scope>
    <source>
        <strain evidence="1 2">CD11-6</strain>
    </source>
</reference>
<accession>A0A179VG98</accession>